<dbReference type="EMBL" id="BLTE01000001">
    <property type="protein sequence ID" value="GFK92359.1"/>
    <property type="molecule type" value="Genomic_DNA"/>
</dbReference>
<sequence>MLRLTSLALMAVLHLSWCVGCLAQSAGGDALASELLSGALQQDGATWTDPARLGNFFSFDPTFRWNIQKAPSSGGPGNNGIVVGPGNPEFSGPVVSGPNHFAFDPTSGGNR</sequence>
<name>A0A6V8LQF7_9BACT</name>
<keyword evidence="2" id="KW-0732">Signal</keyword>
<proteinExistence type="predicted"/>
<gene>
    <name evidence="3" type="ORF">NNJEOMEG_00184</name>
</gene>
<reference evidence="3 4" key="2">
    <citation type="submission" date="2020-05" db="EMBL/GenBank/DDBJ databases">
        <title>Draft genome sequence of Desulfovibrio sp. strainFSS-1.</title>
        <authorList>
            <person name="Shimoshige H."/>
            <person name="Kobayashi H."/>
            <person name="Maekawa T."/>
        </authorList>
    </citation>
    <scope>NUCLEOTIDE SEQUENCE [LARGE SCALE GENOMIC DNA]</scope>
    <source>
        <strain evidence="3 4">SIID29052-01</strain>
    </source>
</reference>
<accession>A0A6V8LQF7</accession>
<keyword evidence="4" id="KW-1185">Reference proteome</keyword>
<reference evidence="3 4" key="1">
    <citation type="submission" date="2020-04" db="EMBL/GenBank/DDBJ databases">
        <authorList>
            <consortium name="Desulfovibrio sp. FSS-1 genome sequencing consortium"/>
            <person name="Shimoshige H."/>
            <person name="Kobayashi H."/>
            <person name="Maekawa T."/>
        </authorList>
    </citation>
    <scope>NUCLEOTIDE SEQUENCE [LARGE SCALE GENOMIC DNA]</scope>
    <source>
        <strain evidence="3 4">SIID29052-01</strain>
    </source>
</reference>
<evidence type="ECO:0000256" key="2">
    <source>
        <dbReference type="SAM" id="SignalP"/>
    </source>
</evidence>
<comment type="caution">
    <text evidence="3">The sequence shown here is derived from an EMBL/GenBank/DDBJ whole genome shotgun (WGS) entry which is preliminary data.</text>
</comment>
<feature type="compositionally biased region" description="Low complexity" evidence="1">
    <location>
        <begin position="79"/>
        <end position="88"/>
    </location>
</feature>
<feature type="region of interest" description="Disordered" evidence="1">
    <location>
        <begin position="74"/>
        <end position="111"/>
    </location>
</feature>
<evidence type="ECO:0000313" key="3">
    <source>
        <dbReference type="EMBL" id="GFK92359.1"/>
    </source>
</evidence>
<evidence type="ECO:0000313" key="4">
    <source>
        <dbReference type="Proteomes" id="UP000494245"/>
    </source>
</evidence>
<organism evidence="3 4">
    <name type="scientific">Fundidesulfovibrio magnetotacticus</name>
    <dbReference type="NCBI Taxonomy" id="2730080"/>
    <lineage>
        <taxon>Bacteria</taxon>
        <taxon>Pseudomonadati</taxon>
        <taxon>Thermodesulfobacteriota</taxon>
        <taxon>Desulfovibrionia</taxon>
        <taxon>Desulfovibrionales</taxon>
        <taxon>Desulfovibrionaceae</taxon>
        <taxon>Fundidesulfovibrio</taxon>
    </lineage>
</organism>
<feature type="chain" id="PRO_5029020162" evidence="2">
    <location>
        <begin position="24"/>
        <end position="111"/>
    </location>
</feature>
<dbReference type="RefSeq" id="WP_173080402.1">
    <property type="nucleotide sequence ID" value="NZ_BLTE01000001.1"/>
</dbReference>
<dbReference type="AlphaFoldDB" id="A0A6V8LQF7"/>
<protein>
    <submittedName>
        <fullName evidence="3">Uncharacterized protein</fullName>
    </submittedName>
</protein>
<feature type="signal peptide" evidence="2">
    <location>
        <begin position="1"/>
        <end position="23"/>
    </location>
</feature>
<dbReference type="Proteomes" id="UP000494245">
    <property type="component" value="Unassembled WGS sequence"/>
</dbReference>
<evidence type="ECO:0000256" key="1">
    <source>
        <dbReference type="SAM" id="MobiDB-lite"/>
    </source>
</evidence>